<feature type="transmembrane region" description="Helical" evidence="2">
    <location>
        <begin position="123"/>
        <end position="141"/>
    </location>
</feature>
<feature type="transmembrane region" description="Helical" evidence="2">
    <location>
        <begin position="180"/>
        <end position="198"/>
    </location>
</feature>
<dbReference type="AlphaFoldDB" id="A0A4P8WJA2"/>
<dbReference type="KEGG" id="nvr:FEJ81_07090"/>
<evidence type="ECO:0000313" key="3">
    <source>
        <dbReference type="EMBL" id="QCS42133.1"/>
    </source>
</evidence>
<feature type="transmembrane region" description="Helical" evidence="2">
    <location>
        <begin position="83"/>
        <end position="102"/>
    </location>
</feature>
<sequence>MRILNWAVTAVVGIAITAAVAGQPLVWPALAIGVGSVATASLLVVRRGGRKYYAATGTAYCLGLAGLIYATEILPAGYAESPYAVLLSLGLVSGAIVLAQNAGRQFMKRVVGDGSGESTATKIYDAVAAIIGLFGMVWTVLTAQEKAMRYGGVSIGGTFGLVLNFLGIELPIPWVIQSGVDASMVLFIGGVLIGFHTLESLHTTWHATKATAKASSSAGKSFSSKAASAASNVRSSSDE</sequence>
<dbReference type="Proteomes" id="UP000302218">
    <property type="component" value="Chromosome"/>
</dbReference>
<proteinExistence type="predicted"/>
<reference evidence="4" key="1">
    <citation type="submission" date="2019-05" db="EMBL/GenBank/DDBJ databases">
        <title>Genome sequence and methylation pattern of the halophilic Archaeon Natrinema versiforme BOL5-4.</title>
        <authorList>
            <person name="DasSarma P."/>
            <person name="Anton B.P."/>
            <person name="DasSarma S.L."/>
            <person name="Martinez F.L."/>
            <person name="Guzman D."/>
            <person name="Roberts R.J."/>
            <person name="DasSarma S."/>
        </authorList>
    </citation>
    <scope>NUCLEOTIDE SEQUENCE [LARGE SCALE GENOMIC DNA]</scope>
    <source>
        <strain evidence="4">BOL5-4</strain>
    </source>
</reference>
<dbReference type="OrthoDB" id="385936at2157"/>
<dbReference type="GeneID" id="40265025"/>
<evidence type="ECO:0000313" key="4">
    <source>
        <dbReference type="Proteomes" id="UP000302218"/>
    </source>
</evidence>
<evidence type="ECO:0000256" key="1">
    <source>
        <dbReference type="SAM" id="MobiDB-lite"/>
    </source>
</evidence>
<keyword evidence="2" id="KW-0812">Transmembrane</keyword>
<organism evidence="3 4">
    <name type="scientific">Natrinema versiforme</name>
    <dbReference type="NCBI Taxonomy" id="88724"/>
    <lineage>
        <taxon>Archaea</taxon>
        <taxon>Methanobacteriati</taxon>
        <taxon>Methanobacteriota</taxon>
        <taxon>Stenosarchaea group</taxon>
        <taxon>Halobacteria</taxon>
        <taxon>Halobacteriales</taxon>
        <taxon>Natrialbaceae</taxon>
        <taxon>Natrinema</taxon>
    </lineage>
</organism>
<gene>
    <name evidence="3" type="ORF">FEJ81_07090</name>
</gene>
<feature type="transmembrane region" description="Helical" evidence="2">
    <location>
        <begin position="52"/>
        <end position="71"/>
    </location>
</feature>
<keyword evidence="2" id="KW-0472">Membrane</keyword>
<dbReference type="EMBL" id="CP040330">
    <property type="protein sequence ID" value="QCS42133.1"/>
    <property type="molecule type" value="Genomic_DNA"/>
</dbReference>
<feature type="transmembrane region" description="Helical" evidence="2">
    <location>
        <begin position="25"/>
        <end position="45"/>
    </location>
</feature>
<evidence type="ECO:0000256" key="2">
    <source>
        <dbReference type="SAM" id="Phobius"/>
    </source>
</evidence>
<feature type="region of interest" description="Disordered" evidence="1">
    <location>
        <begin position="215"/>
        <end position="239"/>
    </location>
</feature>
<name>A0A4P8WJA2_9EURY</name>
<accession>A0A4P8WJA2</accession>
<protein>
    <submittedName>
        <fullName evidence="3">Uncharacterized protein</fullName>
    </submittedName>
</protein>
<dbReference type="RefSeq" id="WP_138244628.1">
    <property type="nucleotide sequence ID" value="NZ_CP040330.1"/>
</dbReference>
<keyword evidence="2" id="KW-1133">Transmembrane helix</keyword>